<evidence type="ECO:0000313" key="1">
    <source>
        <dbReference type="EMBL" id="GEU61775.1"/>
    </source>
</evidence>
<dbReference type="AlphaFoldDB" id="A0A6L2LNS0"/>
<dbReference type="EMBL" id="BKCJ010004560">
    <property type="protein sequence ID" value="GEU61775.1"/>
    <property type="molecule type" value="Genomic_DNA"/>
</dbReference>
<comment type="caution">
    <text evidence="1">The sequence shown here is derived from an EMBL/GenBank/DDBJ whole genome shotgun (WGS) entry which is preliminary data.</text>
</comment>
<organism evidence="1">
    <name type="scientific">Tanacetum cinerariifolium</name>
    <name type="common">Dalmatian daisy</name>
    <name type="synonym">Chrysanthemum cinerariifolium</name>
    <dbReference type="NCBI Taxonomy" id="118510"/>
    <lineage>
        <taxon>Eukaryota</taxon>
        <taxon>Viridiplantae</taxon>
        <taxon>Streptophyta</taxon>
        <taxon>Embryophyta</taxon>
        <taxon>Tracheophyta</taxon>
        <taxon>Spermatophyta</taxon>
        <taxon>Magnoliopsida</taxon>
        <taxon>eudicotyledons</taxon>
        <taxon>Gunneridae</taxon>
        <taxon>Pentapetalae</taxon>
        <taxon>asterids</taxon>
        <taxon>campanulids</taxon>
        <taxon>Asterales</taxon>
        <taxon>Asteraceae</taxon>
        <taxon>Asteroideae</taxon>
        <taxon>Anthemideae</taxon>
        <taxon>Anthemidinae</taxon>
        <taxon>Tanacetum</taxon>
    </lineage>
</organism>
<name>A0A6L2LNS0_TANCI</name>
<gene>
    <name evidence="1" type="ORF">Tci_033753</name>
</gene>
<sequence>MDTVCSCSTISKIRDKCPLHGWDLHVNLEVPGKVEQNDRGDNSFVSLGNNLQLVLVVMTFKRCQVLWEEITHFVLKPYIMINDLQVTCCNFNNETEAAKDLDNLIDFRDEYLYCIKLFEAILQFAHPSFSNILSADFFKSRHIHNILDIGGNMYAAYTLEVGLMKNKNETVERWLVKWKCKHTISGVVSYCDLGVKDLLKRRVLLCV</sequence>
<accession>A0A6L2LNS0</accession>
<protein>
    <submittedName>
        <fullName evidence="1">Gamma-tubulin complex component 3</fullName>
    </submittedName>
</protein>
<reference evidence="1" key="1">
    <citation type="journal article" date="2019" name="Sci. Rep.">
        <title>Draft genome of Tanacetum cinerariifolium, the natural source of mosquito coil.</title>
        <authorList>
            <person name="Yamashiro T."/>
            <person name="Shiraishi A."/>
            <person name="Satake H."/>
            <person name="Nakayama K."/>
        </authorList>
    </citation>
    <scope>NUCLEOTIDE SEQUENCE</scope>
</reference>
<proteinExistence type="predicted"/>